<accession>A0AAW9QMV7</accession>
<dbReference type="Gene3D" id="3.50.30.60">
    <property type="entry name" value="LD-carboxypeptidase A C-terminal domain-like"/>
    <property type="match status" value="1"/>
</dbReference>
<protein>
    <submittedName>
        <fullName evidence="10">LD-carboxypeptidase</fullName>
    </submittedName>
</protein>
<evidence type="ECO:0000259" key="8">
    <source>
        <dbReference type="Pfam" id="PF02016"/>
    </source>
</evidence>
<keyword evidence="11" id="KW-1185">Reference proteome</keyword>
<dbReference type="GO" id="GO:0004180">
    <property type="term" value="F:carboxypeptidase activity"/>
    <property type="evidence" value="ECO:0007669"/>
    <property type="project" value="UniProtKB-KW"/>
</dbReference>
<dbReference type="GO" id="GO:0006508">
    <property type="term" value="P:proteolysis"/>
    <property type="evidence" value="ECO:0007669"/>
    <property type="project" value="UniProtKB-KW"/>
</dbReference>
<feature type="chain" id="PRO_5043645455" evidence="7">
    <location>
        <begin position="24"/>
        <end position="346"/>
    </location>
</feature>
<dbReference type="InterPro" id="IPR003507">
    <property type="entry name" value="S66_fam"/>
</dbReference>
<dbReference type="SUPFAM" id="SSF52317">
    <property type="entry name" value="Class I glutamine amidotransferase-like"/>
    <property type="match status" value="1"/>
</dbReference>
<dbReference type="Proteomes" id="UP001328733">
    <property type="component" value="Unassembled WGS sequence"/>
</dbReference>
<dbReference type="InterPro" id="IPR027461">
    <property type="entry name" value="Carboxypeptidase_A_C_sf"/>
</dbReference>
<proteinExistence type="inferred from homology"/>
<dbReference type="InterPro" id="IPR040449">
    <property type="entry name" value="Peptidase_S66_N"/>
</dbReference>
<dbReference type="Pfam" id="PF02016">
    <property type="entry name" value="Peptidase_S66"/>
    <property type="match status" value="1"/>
</dbReference>
<dbReference type="EMBL" id="JBAFSM010000006">
    <property type="protein sequence ID" value="MEG3436495.1"/>
    <property type="molecule type" value="Genomic_DNA"/>
</dbReference>
<feature type="active site" description="Charge relay system" evidence="6">
    <location>
        <position position="246"/>
    </location>
</feature>
<evidence type="ECO:0000256" key="4">
    <source>
        <dbReference type="ARBA" id="ARBA00022801"/>
    </source>
</evidence>
<feature type="signal peptide" evidence="7">
    <location>
        <begin position="1"/>
        <end position="23"/>
    </location>
</feature>
<feature type="active site" description="Charge relay system" evidence="6">
    <location>
        <position position="316"/>
    </location>
</feature>
<keyword evidence="2" id="KW-0121">Carboxypeptidase</keyword>
<keyword evidence="4" id="KW-0378">Hydrolase</keyword>
<feature type="domain" description="LD-carboxypeptidase C-terminal" evidence="9">
    <location>
        <begin position="215"/>
        <end position="331"/>
    </location>
</feature>
<evidence type="ECO:0000256" key="5">
    <source>
        <dbReference type="ARBA" id="ARBA00022825"/>
    </source>
</evidence>
<keyword evidence="5" id="KW-0720">Serine protease</keyword>
<dbReference type="RefSeq" id="WP_332863950.1">
    <property type="nucleotide sequence ID" value="NZ_JBAFSM010000006.1"/>
</dbReference>
<keyword evidence="3" id="KW-0645">Protease</keyword>
<evidence type="ECO:0000256" key="1">
    <source>
        <dbReference type="ARBA" id="ARBA00010233"/>
    </source>
</evidence>
<evidence type="ECO:0000259" key="9">
    <source>
        <dbReference type="Pfam" id="PF17676"/>
    </source>
</evidence>
<evidence type="ECO:0000256" key="3">
    <source>
        <dbReference type="ARBA" id="ARBA00022670"/>
    </source>
</evidence>
<dbReference type="PANTHER" id="PTHR30237:SF2">
    <property type="entry name" value="MUREIN TETRAPEPTIDE CARBOXYPEPTIDASE"/>
    <property type="match status" value="1"/>
</dbReference>
<feature type="domain" description="LD-carboxypeptidase N-terminal" evidence="8">
    <location>
        <begin position="43"/>
        <end position="160"/>
    </location>
</feature>
<evidence type="ECO:0000313" key="11">
    <source>
        <dbReference type="Proteomes" id="UP001328733"/>
    </source>
</evidence>
<evidence type="ECO:0000256" key="6">
    <source>
        <dbReference type="PIRSR" id="PIRSR028757-1"/>
    </source>
</evidence>
<dbReference type="PANTHER" id="PTHR30237">
    <property type="entry name" value="MURAMOYLTETRAPEPTIDE CARBOXYPEPTIDASE"/>
    <property type="match status" value="1"/>
</dbReference>
<dbReference type="InterPro" id="IPR040921">
    <property type="entry name" value="Peptidase_S66C"/>
</dbReference>
<dbReference type="InterPro" id="IPR027478">
    <property type="entry name" value="LdcA_N"/>
</dbReference>
<dbReference type="Gene3D" id="3.40.50.10740">
    <property type="entry name" value="Class I glutamine amidotransferase-like"/>
    <property type="match status" value="1"/>
</dbReference>
<evidence type="ECO:0000256" key="7">
    <source>
        <dbReference type="SAM" id="SignalP"/>
    </source>
</evidence>
<dbReference type="InterPro" id="IPR029062">
    <property type="entry name" value="Class_I_gatase-like"/>
</dbReference>
<gene>
    <name evidence="10" type="ORF">V0288_05135</name>
</gene>
<keyword evidence="7" id="KW-0732">Signal</keyword>
<dbReference type="Pfam" id="PF17676">
    <property type="entry name" value="Peptidase_S66C"/>
    <property type="match status" value="1"/>
</dbReference>
<evidence type="ECO:0000313" key="10">
    <source>
        <dbReference type="EMBL" id="MEG3436495.1"/>
    </source>
</evidence>
<dbReference type="PIRSF" id="PIRSF028757">
    <property type="entry name" value="LD-carboxypeptidase"/>
    <property type="match status" value="1"/>
</dbReference>
<feature type="active site" description="Nucleophile" evidence="6">
    <location>
        <position position="140"/>
    </location>
</feature>
<name>A0AAW9QMV7_9CHRO</name>
<dbReference type="SUPFAM" id="SSF141986">
    <property type="entry name" value="LD-carboxypeptidase A C-terminal domain-like"/>
    <property type="match status" value="1"/>
</dbReference>
<evidence type="ECO:0000256" key="2">
    <source>
        <dbReference type="ARBA" id="ARBA00022645"/>
    </source>
</evidence>
<reference evidence="10 11" key="1">
    <citation type="submission" date="2024-01" db="EMBL/GenBank/DDBJ databases">
        <title>Genomic insights into the taxonomy and metabolism of the cyanobacterium Pannus brasiliensis CCIBt3594.</title>
        <authorList>
            <person name="Machado M."/>
            <person name="Botero N.B."/>
            <person name="Andreote A.P.D."/>
            <person name="Feitosa A.M.T."/>
            <person name="Popin R."/>
            <person name="Sivonen K."/>
            <person name="Fiore M.F."/>
        </authorList>
    </citation>
    <scope>NUCLEOTIDE SEQUENCE [LARGE SCALE GENOMIC DNA]</scope>
    <source>
        <strain evidence="10 11">CCIBt3594</strain>
    </source>
</reference>
<sequence length="346" mass="37797">MNRRLFLALASLVSAGFTLNARGATPTNPSILKPRRLKPGDAVGIISPAGATFVEDELNIVVEAVKALNLVPKVGEHALDRYGYLAGKDKDRAADINRFFADPEIALILPIRGGWGCARVLPYLDYELIRRNPKIITGFSDLTSLILAIHAKTGLITFHGPNGFSSWRAPQTDIFRKVLFAGEKLTFENSPDPDDGDRLMRTKNRIRTIVPGRARGRLIGGNLSVLTSIVGSPYLPAFDDAILFVEDIGEDVYKIDRMLTQLKLAGLLDNLAGFIFGQCVNCSASGEYGSFTLEEVIRQHIQPLKIPAWYGASIGHLEILYTLGIGLQVEIDANRGTLTMLEPAVV</sequence>
<comment type="caution">
    <text evidence="10">The sequence shown here is derived from an EMBL/GenBank/DDBJ whole genome shotgun (WGS) entry which is preliminary data.</text>
</comment>
<organism evidence="10 11">
    <name type="scientific">Pannus brasiliensis CCIBt3594</name>
    <dbReference type="NCBI Taxonomy" id="1427578"/>
    <lineage>
        <taxon>Bacteria</taxon>
        <taxon>Bacillati</taxon>
        <taxon>Cyanobacteriota</taxon>
        <taxon>Cyanophyceae</taxon>
        <taxon>Oscillatoriophycideae</taxon>
        <taxon>Chroococcales</taxon>
        <taxon>Microcystaceae</taxon>
        <taxon>Pannus</taxon>
    </lineage>
</organism>
<dbReference type="AlphaFoldDB" id="A0AAW9QMV7"/>
<comment type="similarity">
    <text evidence="1">Belongs to the peptidase S66 family.</text>
</comment>
<dbReference type="GO" id="GO:0008236">
    <property type="term" value="F:serine-type peptidase activity"/>
    <property type="evidence" value="ECO:0007669"/>
    <property type="project" value="UniProtKB-KW"/>
</dbReference>
<dbReference type="CDD" id="cd07025">
    <property type="entry name" value="Peptidase_S66"/>
    <property type="match status" value="1"/>
</dbReference>